<evidence type="ECO:0000256" key="5">
    <source>
        <dbReference type="ARBA" id="ARBA00022989"/>
    </source>
</evidence>
<sequence length="299" mass="31795">MEEETEDEKLAIIGSYASARMAHEAGLSVLACGQPYWVRIVEGRYLLVVLGEDARRLKREVDETEAKNRFWPPRGLDLSAPSTAKWPTAGLVGLLVVMFALQNEFPALADAGLNSREGLIAGEWWRVLTAVSLHADVGHLAGNLMGLSLFAYLSCRYMGSGLAWTLVLLSAGLANLSNALLRASESFSSLGASTAVFAALGLLAGYPVGSYLRARVEIQTRDWLVPFFGGCVAFAWMGGGEFPTDVAGHVWSFGYGSLFGAAAAWSGLSKRLGKVAQGGLLALVGLGLLLSWLLALGTI</sequence>
<dbReference type="AlphaFoldDB" id="A0A927IHN6"/>
<evidence type="ECO:0000256" key="3">
    <source>
        <dbReference type="ARBA" id="ARBA00022692"/>
    </source>
</evidence>
<feature type="transmembrane region" description="Helical" evidence="7">
    <location>
        <begin position="220"/>
        <end position="238"/>
    </location>
</feature>
<dbReference type="PANTHER" id="PTHR43731:SF14">
    <property type="entry name" value="PRESENILIN-ASSOCIATED RHOMBOID-LIKE PROTEIN, MITOCHONDRIAL"/>
    <property type="match status" value="1"/>
</dbReference>
<feature type="transmembrane region" description="Helical" evidence="7">
    <location>
        <begin position="250"/>
        <end position="268"/>
    </location>
</feature>
<reference evidence="9" key="1">
    <citation type="submission" date="2020-09" db="EMBL/GenBank/DDBJ databases">
        <title>Pelagicoccus enzymogenes sp. nov. with an EPS production, isolated from marine sediment.</title>
        <authorList>
            <person name="Feng X."/>
        </authorList>
    </citation>
    <scope>NUCLEOTIDE SEQUENCE</scope>
    <source>
        <strain evidence="9">NFK12</strain>
    </source>
</reference>
<proteinExistence type="inferred from homology"/>
<evidence type="ECO:0000256" key="2">
    <source>
        <dbReference type="ARBA" id="ARBA00009045"/>
    </source>
</evidence>
<feature type="domain" description="Peptidase S54 rhomboid" evidence="8">
    <location>
        <begin position="122"/>
        <end position="262"/>
    </location>
</feature>
<dbReference type="GO" id="GO:0006508">
    <property type="term" value="P:proteolysis"/>
    <property type="evidence" value="ECO:0007669"/>
    <property type="project" value="UniProtKB-KW"/>
</dbReference>
<feature type="transmembrane region" description="Helical" evidence="7">
    <location>
        <begin position="162"/>
        <end position="181"/>
    </location>
</feature>
<keyword evidence="5 7" id="KW-1133">Transmembrane helix</keyword>
<gene>
    <name evidence="9" type="ORF">IEN85_10375</name>
</gene>
<evidence type="ECO:0000313" key="9">
    <source>
        <dbReference type="EMBL" id="MBD5779893.1"/>
    </source>
</evidence>
<evidence type="ECO:0000256" key="6">
    <source>
        <dbReference type="ARBA" id="ARBA00023136"/>
    </source>
</evidence>
<name>A0A927IHN6_9BACT</name>
<keyword evidence="3 7" id="KW-0812">Transmembrane</keyword>
<dbReference type="InterPro" id="IPR022764">
    <property type="entry name" value="Peptidase_S54_rhomboid_dom"/>
</dbReference>
<accession>A0A927IHN6</accession>
<dbReference type="Pfam" id="PF01694">
    <property type="entry name" value="Rhomboid"/>
    <property type="match status" value="1"/>
</dbReference>
<evidence type="ECO:0000256" key="4">
    <source>
        <dbReference type="ARBA" id="ARBA00022801"/>
    </source>
</evidence>
<dbReference type="GO" id="GO:0016020">
    <property type="term" value="C:membrane"/>
    <property type="evidence" value="ECO:0007669"/>
    <property type="project" value="UniProtKB-SubCell"/>
</dbReference>
<dbReference type="InterPro" id="IPR035952">
    <property type="entry name" value="Rhomboid-like_sf"/>
</dbReference>
<dbReference type="GO" id="GO:0004252">
    <property type="term" value="F:serine-type endopeptidase activity"/>
    <property type="evidence" value="ECO:0007669"/>
    <property type="project" value="InterPro"/>
</dbReference>
<dbReference type="Proteomes" id="UP000622317">
    <property type="component" value="Unassembled WGS sequence"/>
</dbReference>
<evidence type="ECO:0000313" key="10">
    <source>
        <dbReference type="Proteomes" id="UP000622317"/>
    </source>
</evidence>
<dbReference type="RefSeq" id="WP_191617022.1">
    <property type="nucleotide sequence ID" value="NZ_JACYFG010000022.1"/>
</dbReference>
<comment type="similarity">
    <text evidence="2">Belongs to the peptidase S54 family.</text>
</comment>
<evidence type="ECO:0000259" key="8">
    <source>
        <dbReference type="Pfam" id="PF01694"/>
    </source>
</evidence>
<keyword evidence="4" id="KW-0378">Hydrolase</keyword>
<comment type="caution">
    <text evidence="9">The sequence shown here is derived from an EMBL/GenBank/DDBJ whole genome shotgun (WGS) entry which is preliminary data.</text>
</comment>
<protein>
    <submittedName>
        <fullName evidence="9">Rhomboid family intramembrane serine protease</fullName>
    </submittedName>
</protein>
<evidence type="ECO:0000256" key="7">
    <source>
        <dbReference type="SAM" id="Phobius"/>
    </source>
</evidence>
<dbReference type="PANTHER" id="PTHR43731">
    <property type="entry name" value="RHOMBOID PROTEASE"/>
    <property type="match status" value="1"/>
</dbReference>
<dbReference type="Gene3D" id="1.20.1540.10">
    <property type="entry name" value="Rhomboid-like"/>
    <property type="match status" value="1"/>
</dbReference>
<organism evidence="9 10">
    <name type="scientific">Pelagicoccus enzymogenes</name>
    <dbReference type="NCBI Taxonomy" id="2773457"/>
    <lineage>
        <taxon>Bacteria</taxon>
        <taxon>Pseudomonadati</taxon>
        <taxon>Verrucomicrobiota</taxon>
        <taxon>Opitutia</taxon>
        <taxon>Puniceicoccales</taxon>
        <taxon>Pelagicoccaceae</taxon>
        <taxon>Pelagicoccus</taxon>
    </lineage>
</organism>
<keyword evidence="10" id="KW-1185">Reference proteome</keyword>
<dbReference type="SUPFAM" id="SSF144091">
    <property type="entry name" value="Rhomboid-like"/>
    <property type="match status" value="1"/>
</dbReference>
<comment type="subcellular location">
    <subcellularLocation>
        <location evidence="1">Membrane</location>
        <topology evidence="1">Multi-pass membrane protein</topology>
    </subcellularLocation>
</comment>
<evidence type="ECO:0000256" key="1">
    <source>
        <dbReference type="ARBA" id="ARBA00004141"/>
    </source>
</evidence>
<keyword evidence="6 7" id="KW-0472">Membrane</keyword>
<keyword evidence="9" id="KW-0645">Protease</keyword>
<feature type="transmembrane region" description="Helical" evidence="7">
    <location>
        <begin position="280"/>
        <end position="298"/>
    </location>
</feature>
<dbReference type="EMBL" id="JACYFG010000022">
    <property type="protein sequence ID" value="MBD5779893.1"/>
    <property type="molecule type" value="Genomic_DNA"/>
</dbReference>
<dbReference type="InterPro" id="IPR050925">
    <property type="entry name" value="Rhomboid_protease_S54"/>
</dbReference>
<feature type="transmembrane region" description="Helical" evidence="7">
    <location>
        <begin position="187"/>
        <end position="208"/>
    </location>
</feature>